<dbReference type="InterPro" id="IPR044713">
    <property type="entry name" value="DNJA1/2-like"/>
</dbReference>
<keyword evidence="7" id="KW-0449">Lipoprotein</keyword>
<dbReference type="Pfam" id="PF01556">
    <property type="entry name" value="DnaJ_C"/>
    <property type="match status" value="1"/>
</dbReference>
<name>S4RHS3_PETMA</name>
<dbReference type="Ensembl" id="ENSPMAT00000004774.1">
    <property type="protein sequence ID" value="ENSPMAP00000004755.1"/>
    <property type="gene ID" value="ENSPMAG00000004325.1"/>
</dbReference>
<dbReference type="PRINTS" id="PR00625">
    <property type="entry name" value="JDOMAIN"/>
</dbReference>
<evidence type="ECO:0000256" key="2">
    <source>
        <dbReference type="ARBA" id="ARBA00022723"/>
    </source>
</evidence>
<sequence length="426" mass="46727">MASVADTRLYELLGVSPTANEGDLKKAYRKLAKEYHPDKNPDAGDKFKEISFAYEVLSNPEKRDLYDRHGEKGLREGGGGPGMDDIFSHIFGGGLFGGFMGGGGGRGGHPGAGRRRRGEDMMHPLKVSLEDLYRATWALVSCAKNTAVEVCLWRVGASGRICLCHNCSEANSRAGISHAVPSSQEWLAALCNECRNRSAPCPCRASPRTAERRVRFIHLQKRAVHAGMAHTHMIRFKGEGPRGPCNERIFLLVLTTTTMHCRHTKVFQRDGNDLHMMKKIGLAEALCGVRFTLAHLDGRQILVTYPPGNVIQPGCIRGIVGEGMPHYRNPFEKGNLYIKFDVEFPDKNWIDGEKLELLEKLLPERPTLPRPTSGEFEEVDLHELEATRGGAGGGAGGPGGRREAYEDGSDDEGGYQQGPGVQCAHQ</sequence>
<keyword evidence="1" id="KW-0488">Methylation</keyword>
<evidence type="ECO:0000256" key="9">
    <source>
        <dbReference type="SAM" id="MobiDB-lite"/>
    </source>
</evidence>
<gene>
    <name evidence="11" type="primary">DNAJA2</name>
</gene>
<evidence type="ECO:0000256" key="4">
    <source>
        <dbReference type="ARBA" id="ARBA00022771"/>
    </source>
</evidence>
<protein>
    <submittedName>
        <fullName evidence="11">DnaJ heat shock protein family (Hsp40) member A2b</fullName>
    </submittedName>
</protein>
<dbReference type="PANTHER" id="PTHR43888">
    <property type="entry name" value="DNAJ-LIKE-2, ISOFORM A-RELATED"/>
    <property type="match status" value="1"/>
</dbReference>
<accession>S4RHS3</accession>
<dbReference type="GO" id="GO:0008270">
    <property type="term" value="F:zinc ion binding"/>
    <property type="evidence" value="ECO:0007669"/>
    <property type="project" value="UniProtKB-KW"/>
</dbReference>
<dbReference type="GO" id="GO:0006457">
    <property type="term" value="P:protein folding"/>
    <property type="evidence" value="ECO:0007669"/>
    <property type="project" value="InterPro"/>
</dbReference>
<dbReference type="Pfam" id="PF00226">
    <property type="entry name" value="DnaJ"/>
    <property type="match status" value="1"/>
</dbReference>
<keyword evidence="3" id="KW-0677">Repeat</keyword>
<evidence type="ECO:0000259" key="10">
    <source>
        <dbReference type="PROSITE" id="PS50076"/>
    </source>
</evidence>
<dbReference type="GO" id="GO:0030544">
    <property type="term" value="F:Hsp70 protein binding"/>
    <property type="evidence" value="ECO:0007669"/>
    <property type="project" value="InterPro"/>
</dbReference>
<dbReference type="FunFam" id="1.10.287.110:FF:000016">
    <property type="entry name" value="DnaJ (Hsp40) homolog, subfamily A, member 2"/>
    <property type="match status" value="1"/>
</dbReference>
<dbReference type="OMA" id="CHAATIK"/>
<dbReference type="PROSITE" id="PS50076">
    <property type="entry name" value="DNAJ_2"/>
    <property type="match status" value="1"/>
</dbReference>
<organism evidence="11">
    <name type="scientific">Petromyzon marinus</name>
    <name type="common">Sea lamprey</name>
    <dbReference type="NCBI Taxonomy" id="7757"/>
    <lineage>
        <taxon>Eukaryota</taxon>
        <taxon>Metazoa</taxon>
        <taxon>Chordata</taxon>
        <taxon>Craniata</taxon>
        <taxon>Vertebrata</taxon>
        <taxon>Cyclostomata</taxon>
        <taxon>Hyperoartia</taxon>
        <taxon>Petromyzontiformes</taxon>
        <taxon>Petromyzontidae</taxon>
        <taxon>Petromyzon</taxon>
    </lineage>
</organism>
<dbReference type="FunFam" id="2.60.260.20:FF:000003">
    <property type="entry name" value="DnaJ subfamily A member 2"/>
    <property type="match status" value="1"/>
</dbReference>
<keyword evidence="5" id="KW-0862">Zinc</keyword>
<dbReference type="InterPro" id="IPR008971">
    <property type="entry name" value="HSP40/DnaJ_pept-bd"/>
</dbReference>
<proteinExistence type="predicted"/>
<dbReference type="CDD" id="cd10747">
    <property type="entry name" value="DnaJ_C"/>
    <property type="match status" value="1"/>
</dbReference>
<evidence type="ECO:0000256" key="1">
    <source>
        <dbReference type="ARBA" id="ARBA00022481"/>
    </source>
</evidence>
<dbReference type="STRING" id="7757.ENSPMAP00000004755"/>
<dbReference type="Gene3D" id="2.60.260.20">
    <property type="entry name" value="Urease metallochaperone UreE, N-terminal domain"/>
    <property type="match status" value="2"/>
</dbReference>
<feature type="domain" description="J" evidence="10">
    <location>
        <begin position="8"/>
        <end position="70"/>
    </location>
</feature>
<evidence type="ECO:0000256" key="3">
    <source>
        <dbReference type="ARBA" id="ARBA00022737"/>
    </source>
</evidence>
<dbReference type="Gene3D" id="1.10.287.110">
    <property type="entry name" value="DnaJ domain"/>
    <property type="match status" value="1"/>
</dbReference>
<dbReference type="HOGENOM" id="CLU_017633_10_0_1"/>
<reference evidence="11" key="2">
    <citation type="submission" date="2025-09" db="UniProtKB">
        <authorList>
            <consortium name="Ensembl"/>
        </authorList>
    </citation>
    <scope>IDENTIFICATION</scope>
</reference>
<dbReference type="SUPFAM" id="SSF46565">
    <property type="entry name" value="Chaperone J-domain"/>
    <property type="match status" value="1"/>
</dbReference>
<dbReference type="SMART" id="SM00271">
    <property type="entry name" value="DnaJ"/>
    <property type="match status" value="1"/>
</dbReference>
<dbReference type="AlphaFoldDB" id="S4RHS3"/>
<dbReference type="InterPro" id="IPR018253">
    <property type="entry name" value="DnaJ_domain_CS"/>
</dbReference>
<dbReference type="Gene3D" id="2.10.230.10">
    <property type="entry name" value="Heat shock protein DnaJ, cysteine-rich domain"/>
    <property type="match status" value="1"/>
</dbReference>
<evidence type="ECO:0000256" key="5">
    <source>
        <dbReference type="ARBA" id="ARBA00022833"/>
    </source>
</evidence>
<keyword evidence="6" id="KW-0143">Chaperone</keyword>
<dbReference type="GO" id="GO:0051082">
    <property type="term" value="F:unfolded protein binding"/>
    <property type="evidence" value="ECO:0007669"/>
    <property type="project" value="InterPro"/>
</dbReference>
<keyword evidence="4" id="KW-0863">Zinc-finger</keyword>
<dbReference type="InterPro" id="IPR002939">
    <property type="entry name" value="DnaJ_C"/>
</dbReference>
<dbReference type="InterPro" id="IPR001623">
    <property type="entry name" value="DnaJ_domain"/>
</dbReference>
<keyword evidence="8" id="KW-0636">Prenylation</keyword>
<evidence type="ECO:0000256" key="7">
    <source>
        <dbReference type="ARBA" id="ARBA00023288"/>
    </source>
</evidence>
<dbReference type="CDD" id="cd06257">
    <property type="entry name" value="DnaJ"/>
    <property type="match status" value="1"/>
</dbReference>
<dbReference type="GeneTree" id="ENSGT00940000154688"/>
<evidence type="ECO:0000256" key="6">
    <source>
        <dbReference type="ARBA" id="ARBA00023186"/>
    </source>
</evidence>
<evidence type="ECO:0000256" key="8">
    <source>
        <dbReference type="ARBA" id="ARBA00023289"/>
    </source>
</evidence>
<feature type="compositionally biased region" description="Gly residues" evidence="9">
    <location>
        <begin position="389"/>
        <end position="399"/>
    </location>
</feature>
<keyword evidence="2" id="KW-0479">Metal-binding</keyword>
<reference evidence="11" key="1">
    <citation type="submission" date="2025-08" db="UniProtKB">
        <authorList>
            <consortium name="Ensembl"/>
        </authorList>
    </citation>
    <scope>IDENTIFICATION</scope>
</reference>
<dbReference type="SUPFAM" id="SSF49493">
    <property type="entry name" value="HSP40/DnaJ peptide-binding domain"/>
    <property type="match status" value="1"/>
</dbReference>
<dbReference type="PROSITE" id="PS00636">
    <property type="entry name" value="DNAJ_1"/>
    <property type="match status" value="1"/>
</dbReference>
<feature type="region of interest" description="Disordered" evidence="9">
    <location>
        <begin position="365"/>
        <end position="426"/>
    </location>
</feature>
<evidence type="ECO:0000313" key="11">
    <source>
        <dbReference type="Ensembl" id="ENSPMAP00000004755.1"/>
    </source>
</evidence>
<dbReference type="InterPro" id="IPR036869">
    <property type="entry name" value="J_dom_sf"/>
</dbReference>